<dbReference type="Gene3D" id="3.40.50.1000">
    <property type="entry name" value="HAD superfamily/HAD-like"/>
    <property type="match status" value="1"/>
</dbReference>
<reference evidence="2 3" key="1">
    <citation type="submission" date="2025-04" db="UniProtKB">
        <authorList>
            <consortium name="RefSeq"/>
        </authorList>
    </citation>
    <scope>IDENTIFICATION</scope>
    <source>
        <tissue evidence="2 3">Whole sample</tissue>
    </source>
</reference>
<dbReference type="SUPFAM" id="SSF56784">
    <property type="entry name" value="HAD-like"/>
    <property type="match status" value="1"/>
</dbReference>
<organism evidence="1 3">
    <name type="scientific">Crassostrea virginica</name>
    <name type="common">Eastern oyster</name>
    <dbReference type="NCBI Taxonomy" id="6565"/>
    <lineage>
        <taxon>Eukaryota</taxon>
        <taxon>Metazoa</taxon>
        <taxon>Spiralia</taxon>
        <taxon>Lophotrochozoa</taxon>
        <taxon>Mollusca</taxon>
        <taxon>Bivalvia</taxon>
        <taxon>Autobranchia</taxon>
        <taxon>Pteriomorphia</taxon>
        <taxon>Ostreida</taxon>
        <taxon>Ostreoidea</taxon>
        <taxon>Ostreidae</taxon>
        <taxon>Crassostrea</taxon>
    </lineage>
</organism>
<dbReference type="KEGG" id="cvn:111134105"/>
<dbReference type="NCBIfam" id="TIGR01681">
    <property type="entry name" value="HAD-SF-IIIC"/>
    <property type="match status" value="1"/>
</dbReference>
<name>A0A8B8EEU7_CRAVI</name>
<dbReference type="InterPro" id="IPR023214">
    <property type="entry name" value="HAD_sf"/>
</dbReference>
<gene>
    <name evidence="3" type="primary">LOC111134105</name>
    <name evidence="2" type="synonym">LOC111133248</name>
</gene>
<dbReference type="Proteomes" id="UP000694844">
    <property type="component" value="Chromosome 5"/>
</dbReference>
<dbReference type="KEGG" id="cvn:111133248"/>
<proteinExistence type="predicted"/>
<evidence type="ECO:0000313" key="3">
    <source>
        <dbReference type="RefSeq" id="XP_022338620.1"/>
    </source>
</evidence>
<dbReference type="InterPro" id="IPR036412">
    <property type="entry name" value="HAD-like_sf"/>
</dbReference>
<dbReference type="InterPro" id="IPR010033">
    <property type="entry name" value="HAD_SF_ppase_IIIC"/>
</dbReference>
<sequence>MSTPRETAKAKVDTLVSTLEKKGIRVLAVDFDQTLIKIHSGGVWKDSTDNLAKHVRPCMRDFLEAALQREMVVCIVTFHSQPWVIRELLKKLIKKDADKIYVQANTIEFRERHHYENLGKEAHITAVLTDVYNKEKVIVKPHEIILFDDDSDNVETALKFGHWAFQIKDDVCYQTFEEYSKMLALQDKPPGLRGKTK</sequence>
<keyword evidence="1" id="KW-1185">Reference proteome</keyword>
<dbReference type="RefSeq" id="XP_022337158.1">
    <property type="nucleotide sequence ID" value="XM_022481450.1"/>
</dbReference>
<accession>A0A8B8EEU7</accession>
<protein>
    <submittedName>
        <fullName evidence="2">Uncharacterized protein LOC111133248</fullName>
    </submittedName>
    <submittedName>
        <fullName evidence="3">Uncharacterized protein LOC111134105</fullName>
    </submittedName>
</protein>
<dbReference type="OrthoDB" id="10054414at2759"/>
<dbReference type="AlphaFoldDB" id="A0A8B8EEU7"/>
<evidence type="ECO:0000313" key="2">
    <source>
        <dbReference type="RefSeq" id="XP_022337158.1"/>
    </source>
</evidence>
<evidence type="ECO:0000313" key="1">
    <source>
        <dbReference type="Proteomes" id="UP000694844"/>
    </source>
</evidence>
<dbReference type="GeneID" id="111134105"/>
<dbReference type="RefSeq" id="XP_022338620.1">
    <property type="nucleotide sequence ID" value="XM_022482912.1"/>
</dbReference>